<keyword evidence="4 7" id="KW-0812">Transmembrane</keyword>
<gene>
    <name evidence="9" type="primary">phnE</name>
    <name evidence="9" type="ORF">NGM99_00385</name>
</gene>
<dbReference type="PROSITE" id="PS50928">
    <property type="entry name" value="ABC_TM1"/>
    <property type="match status" value="1"/>
</dbReference>
<evidence type="ECO:0000256" key="5">
    <source>
        <dbReference type="ARBA" id="ARBA00022989"/>
    </source>
</evidence>
<evidence type="ECO:0000256" key="4">
    <source>
        <dbReference type="ARBA" id="ARBA00022692"/>
    </source>
</evidence>
<comment type="caution">
    <text evidence="9">The sequence shown here is derived from an EMBL/GenBank/DDBJ whole genome shotgun (WGS) entry which is preliminary data.</text>
</comment>
<keyword evidence="2 7" id="KW-0813">Transport</keyword>
<feature type="transmembrane region" description="Helical" evidence="7">
    <location>
        <begin position="257"/>
        <end position="279"/>
    </location>
</feature>
<evidence type="ECO:0000256" key="6">
    <source>
        <dbReference type="ARBA" id="ARBA00023136"/>
    </source>
</evidence>
<keyword evidence="6 7" id="KW-0472">Membrane</keyword>
<dbReference type="Pfam" id="PF00528">
    <property type="entry name" value="BPD_transp_1"/>
    <property type="match status" value="1"/>
</dbReference>
<proteinExistence type="inferred from homology"/>
<feature type="transmembrane region" description="Helical" evidence="7">
    <location>
        <begin position="102"/>
        <end position="128"/>
    </location>
</feature>
<evidence type="ECO:0000256" key="3">
    <source>
        <dbReference type="ARBA" id="ARBA00022475"/>
    </source>
</evidence>
<keyword evidence="3" id="KW-1003">Cell membrane</keyword>
<dbReference type="NCBIfam" id="TIGR01097">
    <property type="entry name" value="PhnE"/>
    <property type="match status" value="1"/>
</dbReference>
<evidence type="ECO:0000256" key="1">
    <source>
        <dbReference type="ARBA" id="ARBA00004651"/>
    </source>
</evidence>
<accession>A0ABT1C2K8</accession>
<dbReference type="Gene3D" id="1.10.3720.10">
    <property type="entry name" value="MetI-like"/>
    <property type="match status" value="1"/>
</dbReference>
<dbReference type="Proteomes" id="UP001205906">
    <property type="component" value="Unassembled WGS sequence"/>
</dbReference>
<evidence type="ECO:0000256" key="2">
    <source>
        <dbReference type="ARBA" id="ARBA00022448"/>
    </source>
</evidence>
<feature type="transmembrane region" description="Helical" evidence="7">
    <location>
        <begin position="29"/>
        <end position="49"/>
    </location>
</feature>
<dbReference type="RefSeq" id="WP_252815070.1">
    <property type="nucleotide sequence ID" value="NZ_JAMXQS010000001.1"/>
</dbReference>
<sequence>MARAISILPEHQLAGLTQRYKNEIGRRRLVTLGCLAVLLVLVVLSASFAEVRPATFFSNLGNFTSYVGRTVPDLHWATLGADIRAWYWNLDGWAKLLGETILIAYLGTLMGGIAAFALCFLASANLVSSPSLRFGARRLLEFCRTVPEIVFALFFVIAFGLGPMAGVLALAIHTAGALGKLFAEVVENADMKPFEGVLSGGASWVQAVRFAIVPQILPGFASYSLLRFEINVRGAGVMGFVGAGGIGQEFLVAIRNFYYTDVSAILLMIIATVVVIDLVTEKIRHRLIGFEAPTR</sequence>
<dbReference type="InterPro" id="IPR000515">
    <property type="entry name" value="MetI-like"/>
</dbReference>
<comment type="similarity">
    <text evidence="7">Belongs to the binding-protein-dependent transport system permease family.</text>
</comment>
<dbReference type="InterPro" id="IPR005769">
    <property type="entry name" value="PhnE/PtxC"/>
</dbReference>
<dbReference type="SUPFAM" id="SSF161098">
    <property type="entry name" value="MetI-like"/>
    <property type="match status" value="1"/>
</dbReference>
<feature type="transmembrane region" description="Helical" evidence="7">
    <location>
        <begin position="149"/>
        <end position="172"/>
    </location>
</feature>
<dbReference type="EMBL" id="JAMXQS010000001">
    <property type="protein sequence ID" value="MCO6048246.1"/>
    <property type="molecule type" value="Genomic_DNA"/>
</dbReference>
<keyword evidence="10" id="KW-1185">Reference proteome</keyword>
<dbReference type="InterPro" id="IPR035906">
    <property type="entry name" value="MetI-like_sf"/>
</dbReference>
<protein>
    <submittedName>
        <fullName evidence="9">Phosphonate ABC transporter, permease protein PhnE</fullName>
    </submittedName>
</protein>
<evidence type="ECO:0000259" key="8">
    <source>
        <dbReference type="PROSITE" id="PS50928"/>
    </source>
</evidence>
<organism evidence="9 10">
    <name type="scientific">Mesorhizobium liriopis</name>
    <dbReference type="NCBI Taxonomy" id="2953882"/>
    <lineage>
        <taxon>Bacteria</taxon>
        <taxon>Pseudomonadati</taxon>
        <taxon>Pseudomonadota</taxon>
        <taxon>Alphaproteobacteria</taxon>
        <taxon>Hyphomicrobiales</taxon>
        <taxon>Phyllobacteriaceae</taxon>
        <taxon>Mesorhizobium</taxon>
    </lineage>
</organism>
<dbReference type="CDD" id="cd06261">
    <property type="entry name" value="TM_PBP2"/>
    <property type="match status" value="1"/>
</dbReference>
<evidence type="ECO:0000313" key="9">
    <source>
        <dbReference type="EMBL" id="MCO6048246.1"/>
    </source>
</evidence>
<evidence type="ECO:0000313" key="10">
    <source>
        <dbReference type="Proteomes" id="UP001205906"/>
    </source>
</evidence>
<dbReference type="PANTHER" id="PTHR30043:SF1">
    <property type="entry name" value="ABC TRANSPORT SYSTEM PERMEASE PROTEIN P69"/>
    <property type="match status" value="1"/>
</dbReference>
<name>A0ABT1C2K8_9HYPH</name>
<dbReference type="PANTHER" id="PTHR30043">
    <property type="entry name" value="PHOSPHONATES TRANSPORT SYSTEM PERMEASE PROTEIN"/>
    <property type="match status" value="1"/>
</dbReference>
<keyword evidence="5 7" id="KW-1133">Transmembrane helix</keyword>
<reference evidence="9 10" key="1">
    <citation type="submission" date="2022-06" db="EMBL/GenBank/DDBJ databases">
        <title>Mesorhizobium sp. strain RP14 Genome sequencing and assembly.</title>
        <authorList>
            <person name="Kim I."/>
        </authorList>
    </citation>
    <scope>NUCLEOTIDE SEQUENCE [LARGE SCALE GENOMIC DNA]</scope>
    <source>
        <strain evidence="10">RP14(2022)</strain>
    </source>
</reference>
<comment type="subcellular location">
    <subcellularLocation>
        <location evidence="1 7">Cell membrane</location>
        <topology evidence="1 7">Multi-pass membrane protein</topology>
    </subcellularLocation>
</comment>
<evidence type="ECO:0000256" key="7">
    <source>
        <dbReference type="RuleBase" id="RU363032"/>
    </source>
</evidence>
<feature type="domain" description="ABC transmembrane type-1" evidence="8">
    <location>
        <begin position="97"/>
        <end position="280"/>
    </location>
</feature>